<feature type="compositionally biased region" description="Low complexity" evidence="1">
    <location>
        <begin position="825"/>
        <end position="843"/>
    </location>
</feature>
<keyword evidence="4" id="KW-0808">Transferase</keyword>
<feature type="region of interest" description="Disordered" evidence="1">
    <location>
        <begin position="890"/>
        <end position="953"/>
    </location>
</feature>
<protein>
    <submittedName>
        <fullName evidence="4">Serine/threonine-protein kinase chk1</fullName>
    </submittedName>
</protein>
<name>A0A9P1FQP6_9DINO</name>
<dbReference type="Proteomes" id="UP001152797">
    <property type="component" value="Unassembled WGS sequence"/>
</dbReference>
<evidence type="ECO:0000313" key="2">
    <source>
        <dbReference type="EMBL" id="CAI3986029.1"/>
    </source>
</evidence>
<reference evidence="2" key="1">
    <citation type="submission" date="2022-10" db="EMBL/GenBank/DDBJ databases">
        <authorList>
            <person name="Chen Y."/>
            <person name="Dougan E. K."/>
            <person name="Chan C."/>
            <person name="Rhodes N."/>
            <person name="Thang M."/>
        </authorList>
    </citation>
    <scope>NUCLEOTIDE SEQUENCE</scope>
</reference>
<gene>
    <name evidence="2" type="ORF">C1SCF055_LOCUS13414</name>
</gene>
<feature type="compositionally biased region" description="Basic residues" evidence="1">
    <location>
        <begin position="810"/>
        <end position="820"/>
    </location>
</feature>
<keyword evidence="5" id="KW-1185">Reference proteome</keyword>
<dbReference type="EMBL" id="CAMXCT030001038">
    <property type="protein sequence ID" value="CAL4773341.1"/>
    <property type="molecule type" value="Genomic_DNA"/>
</dbReference>
<evidence type="ECO:0000313" key="3">
    <source>
        <dbReference type="EMBL" id="CAL1139404.1"/>
    </source>
</evidence>
<evidence type="ECO:0000256" key="1">
    <source>
        <dbReference type="SAM" id="MobiDB-lite"/>
    </source>
</evidence>
<reference evidence="3" key="2">
    <citation type="submission" date="2024-04" db="EMBL/GenBank/DDBJ databases">
        <authorList>
            <person name="Chen Y."/>
            <person name="Shah S."/>
            <person name="Dougan E. K."/>
            <person name="Thang M."/>
            <person name="Chan C."/>
        </authorList>
    </citation>
    <scope>NUCLEOTIDE SEQUENCE [LARGE SCALE GENOMIC DNA]</scope>
</reference>
<dbReference type="EMBL" id="CAMXCT020001038">
    <property type="protein sequence ID" value="CAL1139404.1"/>
    <property type="molecule type" value="Genomic_DNA"/>
</dbReference>
<dbReference type="OrthoDB" id="435027at2759"/>
<evidence type="ECO:0000313" key="4">
    <source>
        <dbReference type="EMBL" id="CAL4773341.1"/>
    </source>
</evidence>
<sequence>MGDNYSWATIALIAQVAGEAELVGRWAEGCPCDEHQPQPIHESALVPNDPSTKAAGKRPRRLKRLAARPTGGGESCCFRGCRAPELAAGKALKLQSVVMKSSQSMVAEFISRAPEQKRSELHGSWSKARGQLWGQLNVKLAYCLQLPWLLCGLAYGDSRAVQQVAVRCLSLFDGKAAGAEHTQSRRFCDPDWSGIPSGPKEPPLRYLLEKLASAKITLHDLVTEDSEPVKLFFYWVSSFRLVRIAERSVEGRHSLIHRIRERAPAASMAYLSCEVRFKHLQMLAATNPKALMEMTKRLHGMETSLGFHAAVLSLLGMQPTEYLMGLPDAELAKLIYRDDITIKHASRQRLADELQDKADGSAKNPEKMAVCDTNEKTQGAGALSKALVQYLLKVSRVKPDAIFAWDARSMEGVGLTTVDAARITTGPAAITRPPVLEGDSWIVSLQGSTGSTRSCMSLSQLSSLVLLKNNGVPMDKSSLPDDSLSHMFFGKPVEGNLAHHTVMGQQLQKFDFLVQPFALVEAEWDDETHTWTSITLIQHGAPMTCRLGHIPFDTLSKNLNVWTSPETGYRVFLKMPSISSELLLSMAVAGAFWRHGNAFFVRPEDEGLDFLLEQKLVGKKDSSDLDMFNITIHGAKVLNVSQTFSTCTLLAGFNLDTVSTSELDFKTMTEFEHVLQLTSLGWQYECKSLTKKIHPYTETSEKTWFYQNEARVNKNYLEVLIKSQALFQKGLKEIHHFQKKRYYVALLQVPDKELNQLLPWQPESYYKVFMNKLKNPKTTSASKSSGLETDDHRIVAQAEPRANPVQSGKGRGRGRGHGVSRQKESSSGSTDSSGTSSSSSSQTSDDEMNNSTHVDEKLEVDDRLQNLHDYHVGPVSEKVPADVEILVEDSDSEKDSALQPQAPAPSVDADASVQEPLPFPAETPAPRKGAAVARKRKASAQDPPGRSAPTVPRVLRGGPPSSMFNLSSVWVQNVAFVQRTDQGKPSYYVRCPLHGTKLRSCTKTKTVGDDTEHGRDLVIRQLMDWLLRGFEMETANQTPEEIRSQHVRLALRPLEQLPLRGSLEEALTTKLNAMP</sequence>
<dbReference type="AlphaFoldDB" id="A0A9P1FQP6"/>
<feature type="region of interest" description="Disordered" evidence="1">
    <location>
        <begin position="37"/>
        <end position="60"/>
    </location>
</feature>
<dbReference type="EMBL" id="CAMXCT010001038">
    <property type="protein sequence ID" value="CAI3986029.1"/>
    <property type="molecule type" value="Genomic_DNA"/>
</dbReference>
<accession>A0A9P1FQP6</accession>
<feature type="region of interest" description="Disordered" evidence="1">
    <location>
        <begin position="795"/>
        <end position="852"/>
    </location>
</feature>
<comment type="caution">
    <text evidence="2">The sequence shown here is derived from an EMBL/GenBank/DDBJ whole genome shotgun (WGS) entry which is preliminary data.</text>
</comment>
<evidence type="ECO:0000313" key="5">
    <source>
        <dbReference type="Proteomes" id="UP001152797"/>
    </source>
</evidence>
<dbReference type="GO" id="GO:0016301">
    <property type="term" value="F:kinase activity"/>
    <property type="evidence" value="ECO:0007669"/>
    <property type="project" value="UniProtKB-KW"/>
</dbReference>
<proteinExistence type="predicted"/>
<organism evidence="2">
    <name type="scientific">Cladocopium goreaui</name>
    <dbReference type="NCBI Taxonomy" id="2562237"/>
    <lineage>
        <taxon>Eukaryota</taxon>
        <taxon>Sar</taxon>
        <taxon>Alveolata</taxon>
        <taxon>Dinophyceae</taxon>
        <taxon>Suessiales</taxon>
        <taxon>Symbiodiniaceae</taxon>
        <taxon>Cladocopium</taxon>
    </lineage>
</organism>
<keyword evidence="4" id="KW-0418">Kinase</keyword>